<accession>A0A0K2UUL4</accession>
<organism evidence="1">
    <name type="scientific">Lepeophtheirus salmonis</name>
    <name type="common">Salmon louse</name>
    <name type="synonym">Caligus salmonis</name>
    <dbReference type="NCBI Taxonomy" id="72036"/>
    <lineage>
        <taxon>Eukaryota</taxon>
        <taxon>Metazoa</taxon>
        <taxon>Ecdysozoa</taxon>
        <taxon>Arthropoda</taxon>
        <taxon>Crustacea</taxon>
        <taxon>Multicrustacea</taxon>
        <taxon>Hexanauplia</taxon>
        <taxon>Copepoda</taxon>
        <taxon>Siphonostomatoida</taxon>
        <taxon>Caligidae</taxon>
        <taxon>Lepeophtheirus</taxon>
    </lineage>
</organism>
<evidence type="ECO:0000313" key="1">
    <source>
        <dbReference type="EMBL" id="CDW41612.1"/>
    </source>
</evidence>
<sequence length="82" mass="9371">KNNLPFLSEINVQKTQTFLFIRELVKLRFTGISEFECGNKISVATSHPQDCSNIFVILVVPSLKILISLEYNNNTVKKFEIP</sequence>
<feature type="non-terminal residue" evidence="1">
    <location>
        <position position="1"/>
    </location>
</feature>
<protein>
    <submittedName>
        <fullName evidence="1">Uncharacterized protein</fullName>
    </submittedName>
</protein>
<feature type="non-terminal residue" evidence="1">
    <location>
        <position position="82"/>
    </location>
</feature>
<dbReference type="EMBL" id="HACA01024251">
    <property type="protein sequence ID" value="CDW41612.1"/>
    <property type="molecule type" value="Transcribed_RNA"/>
</dbReference>
<dbReference type="AlphaFoldDB" id="A0A0K2UUL4"/>
<name>A0A0K2UUL4_LEPSM</name>
<reference evidence="1" key="1">
    <citation type="submission" date="2014-05" db="EMBL/GenBank/DDBJ databases">
        <authorList>
            <person name="Chronopoulou M."/>
        </authorList>
    </citation>
    <scope>NUCLEOTIDE SEQUENCE</scope>
    <source>
        <tissue evidence="1">Whole organism</tissue>
    </source>
</reference>
<proteinExistence type="predicted"/>